<evidence type="ECO:0000256" key="2">
    <source>
        <dbReference type="ARBA" id="ARBA00022448"/>
    </source>
</evidence>
<dbReference type="InterPro" id="IPR020846">
    <property type="entry name" value="MFS_dom"/>
</dbReference>
<keyword evidence="5 6" id="KW-0472">Membrane</keyword>
<sequence length="506" mass="56725">MTLPLSYTLEDAISETKFGKFNHFLIALSGLILACGMYEATSITLIFPIAQCELQMTNFHKGLLGSVGFIGIILSSHFWGFLADTRGRKKIIVNALLLASFFSLCSTFAKNFWILAFFRLIVGFCICAPQGIIYAFLGEFHSSKHRARVLIIASVIYGISCLLTSLNALLFLNQETWNIFIPFLNLNYSAWRIFILISSVPNIISAILMIFFIPESPKFTYAQGDEIGTLNILKRIYICNTGREDYAVKSLIKEKEFEDANNVRKCSFFKFMWSQTVPLFNRSNIKNTMTACYLQFGLCFASNGYWIFFPEITNKVLIWLENDSSHTTATICNIISTFDFENNSTVAENIPTTCVKKLEMETLKNIALLSILYSCGWFLMSIIIDKTGKLAIIVFIAFSCGIASIFIMFLQIPQAALYVYLVLLSAGLNMSVVNTSTVELFPTTLRAMAVSISMMFGRVGSVVGSNFVGLTIRNFCTYTFIVPAVLLISGGFLAFTIPNINKREKK</sequence>
<keyword evidence="4 6" id="KW-1133">Transmembrane helix</keyword>
<accession>A0A9J6CMC4</accession>
<feature type="transmembrane region" description="Helical" evidence="6">
    <location>
        <begin position="24"/>
        <end position="50"/>
    </location>
</feature>
<dbReference type="PANTHER" id="PTHR23511">
    <property type="entry name" value="SYNAPTIC VESICLE GLYCOPROTEIN 2"/>
    <property type="match status" value="1"/>
</dbReference>
<evidence type="ECO:0000313" key="9">
    <source>
        <dbReference type="Proteomes" id="UP001107558"/>
    </source>
</evidence>
<dbReference type="Pfam" id="PF07690">
    <property type="entry name" value="MFS_1"/>
    <property type="match status" value="1"/>
</dbReference>
<name>A0A9J6CMC4_POLVA</name>
<protein>
    <recommendedName>
        <fullName evidence="7">Major facilitator superfamily (MFS) profile domain-containing protein</fullName>
    </recommendedName>
</protein>
<keyword evidence="3 6" id="KW-0812">Transmembrane</keyword>
<evidence type="ECO:0000256" key="1">
    <source>
        <dbReference type="ARBA" id="ARBA00004141"/>
    </source>
</evidence>
<feature type="domain" description="Major facilitator superfamily (MFS) profile" evidence="7">
    <location>
        <begin position="25"/>
        <end position="502"/>
    </location>
</feature>
<comment type="caution">
    <text evidence="8">The sequence shown here is derived from an EMBL/GenBank/DDBJ whole genome shotgun (WGS) entry which is preliminary data.</text>
</comment>
<dbReference type="InterPro" id="IPR036259">
    <property type="entry name" value="MFS_trans_sf"/>
</dbReference>
<comment type="subcellular location">
    <subcellularLocation>
        <location evidence="1">Membrane</location>
        <topology evidence="1">Multi-pass membrane protein</topology>
    </subcellularLocation>
</comment>
<feature type="transmembrane region" description="Helical" evidence="6">
    <location>
        <begin position="475"/>
        <end position="497"/>
    </location>
</feature>
<dbReference type="EMBL" id="JADBJN010000001">
    <property type="protein sequence ID" value="KAG5683092.1"/>
    <property type="molecule type" value="Genomic_DNA"/>
</dbReference>
<reference evidence="8" key="1">
    <citation type="submission" date="2021-03" db="EMBL/GenBank/DDBJ databases">
        <title>Chromosome level genome of the anhydrobiotic midge Polypedilum vanderplanki.</title>
        <authorList>
            <person name="Yoshida Y."/>
            <person name="Kikawada T."/>
            <person name="Gusev O."/>
        </authorList>
    </citation>
    <scope>NUCLEOTIDE SEQUENCE</scope>
    <source>
        <strain evidence="8">NIAS01</strain>
        <tissue evidence="8">Whole body or cell culture</tissue>
    </source>
</reference>
<dbReference type="OrthoDB" id="10262656at2759"/>
<feature type="transmembrane region" description="Helical" evidence="6">
    <location>
        <begin position="115"/>
        <end position="137"/>
    </location>
</feature>
<feature type="transmembrane region" description="Helical" evidence="6">
    <location>
        <begin position="149"/>
        <end position="171"/>
    </location>
</feature>
<feature type="transmembrane region" description="Helical" evidence="6">
    <location>
        <begin position="191"/>
        <end position="213"/>
    </location>
</feature>
<proteinExistence type="predicted"/>
<organism evidence="8 9">
    <name type="scientific">Polypedilum vanderplanki</name>
    <name type="common">Sleeping chironomid midge</name>
    <dbReference type="NCBI Taxonomy" id="319348"/>
    <lineage>
        <taxon>Eukaryota</taxon>
        <taxon>Metazoa</taxon>
        <taxon>Ecdysozoa</taxon>
        <taxon>Arthropoda</taxon>
        <taxon>Hexapoda</taxon>
        <taxon>Insecta</taxon>
        <taxon>Pterygota</taxon>
        <taxon>Neoptera</taxon>
        <taxon>Endopterygota</taxon>
        <taxon>Diptera</taxon>
        <taxon>Nematocera</taxon>
        <taxon>Chironomoidea</taxon>
        <taxon>Chironomidae</taxon>
        <taxon>Chironominae</taxon>
        <taxon>Polypedilum</taxon>
        <taxon>Polypedilum</taxon>
    </lineage>
</organism>
<evidence type="ECO:0000256" key="6">
    <source>
        <dbReference type="SAM" id="Phobius"/>
    </source>
</evidence>
<feature type="transmembrane region" description="Helical" evidence="6">
    <location>
        <begin position="366"/>
        <end position="384"/>
    </location>
</feature>
<dbReference type="SUPFAM" id="SSF103473">
    <property type="entry name" value="MFS general substrate transporter"/>
    <property type="match status" value="1"/>
</dbReference>
<feature type="transmembrane region" description="Helical" evidence="6">
    <location>
        <begin position="390"/>
        <end position="410"/>
    </location>
</feature>
<dbReference type="Proteomes" id="UP001107558">
    <property type="component" value="Chromosome 1"/>
</dbReference>
<evidence type="ECO:0000259" key="7">
    <source>
        <dbReference type="PROSITE" id="PS50850"/>
    </source>
</evidence>
<feature type="transmembrane region" description="Helical" evidence="6">
    <location>
        <begin position="62"/>
        <end position="82"/>
    </location>
</feature>
<feature type="transmembrane region" description="Helical" evidence="6">
    <location>
        <begin position="447"/>
        <end position="468"/>
    </location>
</feature>
<dbReference type="AlphaFoldDB" id="A0A9J6CMC4"/>
<gene>
    <name evidence="8" type="ORF">PVAND_012395</name>
</gene>
<keyword evidence="9" id="KW-1185">Reference proteome</keyword>
<feature type="transmembrane region" description="Helical" evidence="6">
    <location>
        <begin position="91"/>
        <end position="109"/>
    </location>
</feature>
<dbReference type="GO" id="GO:0016020">
    <property type="term" value="C:membrane"/>
    <property type="evidence" value="ECO:0007669"/>
    <property type="project" value="UniProtKB-SubCell"/>
</dbReference>
<evidence type="ECO:0000313" key="8">
    <source>
        <dbReference type="EMBL" id="KAG5683092.1"/>
    </source>
</evidence>
<dbReference type="PANTHER" id="PTHR23511:SF37">
    <property type="entry name" value="MAJOR FACILITATOR SUPERFAMILY (MFS) PROFILE DOMAIN-CONTAINING PROTEIN-RELATED"/>
    <property type="match status" value="1"/>
</dbReference>
<dbReference type="InterPro" id="IPR011701">
    <property type="entry name" value="MFS"/>
</dbReference>
<feature type="transmembrane region" description="Helical" evidence="6">
    <location>
        <begin position="417"/>
        <end position="435"/>
    </location>
</feature>
<dbReference type="GO" id="GO:0022857">
    <property type="term" value="F:transmembrane transporter activity"/>
    <property type="evidence" value="ECO:0007669"/>
    <property type="project" value="InterPro"/>
</dbReference>
<dbReference type="PROSITE" id="PS50850">
    <property type="entry name" value="MFS"/>
    <property type="match status" value="1"/>
</dbReference>
<dbReference type="Gene3D" id="1.20.1250.20">
    <property type="entry name" value="MFS general substrate transporter like domains"/>
    <property type="match status" value="1"/>
</dbReference>
<evidence type="ECO:0000256" key="4">
    <source>
        <dbReference type="ARBA" id="ARBA00022989"/>
    </source>
</evidence>
<evidence type="ECO:0000256" key="3">
    <source>
        <dbReference type="ARBA" id="ARBA00022692"/>
    </source>
</evidence>
<evidence type="ECO:0000256" key="5">
    <source>
        <dbReference type="ARBA" id="ARBA00023136"/>
    </source>
</evidence>
<keyword evidence="2" id="KW-0813">Transport</keyword>